<keyword evidence="2" id="KW-1185">Reference proteome</keyword>
<dbReference type="Proteomes" id="UP000447434">
    <property type="component" value="Chromosome 15"/>
</dbReference>
<proteinExistence type="predicted"/>
<sequence>MCPKKLSSWSWTSLRKESYASKPSKSWTSKLHRMESKVLSLFLLLQCISLGK</sequence>
<reference evidence="2" key="1">
    <citation type="journal article" date="2020" name="Nat. Commun.">
        <title>Genome sequence of the cluster root forming white lupin.</title>
        <authorList>
            <person name="Hufnagel B."/>
            <person name="Marques A."/>
            <person name="Soriano A."/>
            <person name="Marques L."/>
            <person name="Divol F."/>
            <person name="Doumas P."/>
            <person name="Sallet E."/>
            <person name="Mancinotti D."/>
            <person name="Carrere S."/>
            <person name="Marande W."/>
            <person name="Arribat S."/>
            <person name="Keller J."/>
            <person name="Huneau C."/>
            <person name="Blein T."/>
            <person name="Aime D."/>
            <person name="Laguerre M."/>
            <person name="Taylor J."/>
            <person name="Schubert V."/>
            <person name="Nelson M."/>
            <person name="Geu-Flores F."/>
            <person name="Crespi M."/>
            <person name="Gallardo-Guerrero K."/>
            <person name="Delaux P.-M."/>
            <person name="Salse J."/>
            <person name="Berges H."/>
            <person name="Guyot R."/>
            <person name="Gouzy J."/>
            <person name="Peret B."/>
        </authorList>
    </citation>
    <scope>NUCLEOTIDE SEQUENCE [LARGE SCALE GENOMIC DNA]</scope>
    <source>
        <strain evidence="2">cv. Amiga</strain>
    </source>
</reference>
<comment type="caution">
    <text evidence="1">The sequence shown here is derived from an EMBL/GenBank/DDBJ whole genome shotgun (WGS) entry which is preliminary data.</text>
</comment>
<dbReference type="AlphaFoldDB" id="A0A6A4PCU0"/>
<dbReference type="EMBL" id="WOCE01000015">
    <property type="protein sequence ID" value="KAE9598209.1"/>
    <property type="molecule type" value="Genomic_DNA"/>
</dbReference>
<gene>
    <name evidence="1" type="ORF">Lalb_Chr15g0078111</name>
</gene>
<accession>A0A6A4PCU0</accession>
<evidence type="ECO:0000313" key="2">
    <source>
        <dbReference type="Proteomes" id="UP000447434"/>
    </source>
</evidence>
<name>A0A6A4PCU0_LUPAL</name>
<protein>
    <submittedName>
        <fullName evidence="1">Uncharacterized protein</fullName>
    </submittedName>
</protein>
<organism evidence="1 2">
    <name type="scientific">Lupinus albus</name>
    <name type="common">White lupine</name>
    <name type="synonym">Lupinus termis</name>
    <dbReference type="NCBI Taxonomy" id="3870"/>
    <lineage>
        <taxon>Eukaryota</taxon>
        <taxon>Viridiplantae</taxon>
        <taxon>Streptophyta</taxon>
        <taxon>Embryophyta</taxon>
        <taxon>Tracheophyta</taxon>
        <taxon>Spermatophyta</taxon>
        <taxon>Magnoliopsida</taxon>
        <taxon>eudicotyledons</taxon>
        <taxon>Gunneridae</taxon>
        <taxon>Pentapetalae</taxon>
        <taxon>rosids</taxon>
        <taxon>fabids</taxon>
        <taxon>Fabales</taxon>
        <taxon>Fabaceae</taxon>
        <taxon>Papilionoideae</taxon>
        <taxon>50 kb inversion clade</taxon>
        <taxon>genistoids sensu lato</taxon>
        <taxon>core genistoids</taxon>
        <taxon>Genisteae</taxon>
        <taxon>Lupinus</taxon>
    </lineage>
</organism>
<evidence type="ECO:0000313" key="1">
    <source>
        <dbReference type="EMBL" id="KAE9598209.1"/>
    </source>
</evidence>